<feature type="domain" description="Capsid protein VP4 dicistrovirus" evidence="5">
    <location>
        <begin position="345"/>
        <end position="394"/>
    </location>
</feature>
<dbReference type="EMBL" id="MT108490">
    <property type="protein sequence ID" value="UDL17007.1"/>
    <property type="molecule type" value="Genomic_RNA"/>
</dbReference>
<sequence length="942" mass="102940">MGTRASKDMNLPGKTYSCCQDAQAVEVVPPASSIPTPLYLPCVSELTWQSSSSSQGPMTPAELQSEEDNDRRVVRQERKEFRKRKQMDKHRPMSKVQRHLAALRAATQKGATLQSEEMSDTSNTATEVVRAENLVFRDEALSQRITMGDMTAGSYDADADATGGLGEFLSRPVRIASINWAESTFTQTSILPWHLYFNTAQIKKKLDNYGKISCRLHLKFVVNASPFYYGSIRACYFPLIDERSNYTNAVDQVPFSQVPGVYIEPQNMSTAEMTLPFLWTRNWLEATSAADFQAMGKLQFLQYANLRSANGVSGTGITIAVYAWAEDVMVMGPTTISALQSDEYEDTEGTVSAPATAIANLADKLTEAPIIGDFASATAIGARAVAGIAKMFGYSNPPMIDDVPAVQPKVFHAFANVETRTPIDKLSIDPKNEVTISSKVAGVDDEDPLAFTEVLGHESFLQGALWANSSAVDTLLWSALVNPSHVQGGGGYYTMPPVSYFGRMFRYWRGSLIYKFRFIKTKYHKGRVIISYDPNGDITTTADTESTTFTRIVDLAVEDEVEIAIPYKSTAPWLLIQPSMGATTFSNGSAPTYTYDSEYYNGSLSIRVQNILTGPAASPQIDILTYVRAGDDFMFSVPNEISTSVTPRDPAGVIQSSEEDDCITQQNIGPDQHIATITTGELITSLRPVLHRSSLGAVQFAGTPAAVGTAAGLVTTANYFWRIPRGVGRSSDGYNYATYSGAGIPYFFTPNHPIDWVINCYVGVRGSINVHTNATANGTVVPRLSHLSVERYFNDPLVSTTSYVRNASMATDSVSLPNQAARTSIRYPTGTQTIYPTGQPGVTVTNTQAQPGVSANLPQYSRFRFAPAFFTKRGVDPKTGTRTHDEFKVATQFSTSATVTATSDWPLLSVYYGAGVDFQPVFFLCTPRLFLTALPGARDVYP</sequence>
<dbReference type="Pfam" id="PF08762">
    <property type="entry name" value="CRPV_capsid"/>
    <property type="match status" value="1"/>
</dbReference>
<dbReference type="Pfam" id="PF11492">
    <property type="entry name" value="Dicistro_VP4"/>
    <property type="match status" value="1"/>
</dbReference>
<dbReference type="InterPro" id="IPR029053">
    <property type="entry name" value="Viral_coat"/>
</dbReference>
<evidence type="ECO:0000256" key="2">
    <source>
        <dbReference type="ARBA" id="ARBA00022844"/>
    </source>
</evidence>
<dbReference type="CDD" id="cd00205">
    <property type="entry name" value="rhv_like"/>
    <property type="match status" value="2"/>
</dbReference>
<name>A0A8K1P8A3_9VIRU</name>
<evidence type="ECO:0000259" key="5">
    <source>
        <dbReference type="Pfam" id="PF11492"/>
    </source>
</evidence>
<proteinExistence type="predicted"/>
<evidence type="ECO:0000256" key="3">
    <source>
        <dbReference type="SAM" id="MobiDB-lite"/>
    </source>
</evidence>
<keyword evidence="2" id="KW-0946">Virion</keyword>
<dbReference type="GO" id="GO:0044423">
    <property type="term" value="C:virion component"/>
    <property type="evidence" value="ECO:0007669"/>
    <property type="project" value="UniProtKB-KW"/>
</dbReference>
<dbReference type="Gene3D" id="2.60.120.20">
    <property type="match status" value="3"/>
</dbReference>
<evidence type="ECO:0000313" key="6">
    <source>
        <dbReference type="EMBL" id="UDL17007.1"/>
    </source>
</evidence>
<reference evidence="6" key="1">
    <citation type="submission" date="2020-02" db="EMBL/GenBank/DDBJ databases">
        <title>Toward viral control of the snail vectors of schistosomiasis: Virus-derived sequences from the transcriptomes of Biomphalaria pfeifferi and Bulinus globosus.</title>
        <authorList>
            <person name="Zhang S.-M."/>
            <person name="Buddenborg S.V."/>
            <person name="Mkoji G.M."/>
            <person name="Loker E.S."/>
            <person name="Bonning B.C."/>
        </authorList>
    </citation>
    <scope>NUCLEOTIDE SEQUENCE</scope>
    <source>
        <strain evidence="6">BP-Kasabong</strain>
    </source>
</reference>
<dbReference type="InterPro" id="IPR033703">
    <property type="entry name" value="Rhv-like"/>
</dbReference>
<dbReference type="InterPro" id="IPR024343">
    <property type="entry name" value="VP4_dicistrovir"/>
</dbReference>
<evidence type="ECO:0000259" key="4">
    <source>
        <dbReference type="Pfam" id="PF08762"/>
    </source>
</evidence>
<organism evidence="6">
    <name type="scientific">Biomphalaria pfeifferi virus 3</name>
    <dbReference type="NCBI Taxonomy" id="2884321"/>
    <lineage>
        <taxon>Viruses</taxon>
        <taxon>Riboviria</taxon>
        <taxon>Orthornavirae</taxon>
        <taxon>Pisuviricota</taxon>
        <taxon>Pisoniviricetes</taxon>
        <taxon>Picornavirales</taxon>
    </lineage>
</organism>
<feature type="domain" description="Dicistrovirus capsid-polyprotein C-terminal" evidence="4">
    <location>
        <begin position="472"/>
        <end position="636"/>
    </location>
</feature>
<feature type="region of interest" description="Disordered" evidence="3">
    <location>
        <begin position="49"/>
        <end position="73"/>
    </location>
</feature>
<comment type="subcellular location">
    <subcellularLocation>
        <location evidence="1">Virion</location>
    </subcellularLocation>
</comment>
<protein>
    <submittedName>
        <fullName evidence="6">Capsid protein</fullName>
    </submittedName>
</protein>
<dbReference type="InterPro" id="IPR014872">
    <property type="entry name" value="Dicistrovirus_capsid-polyPr_C"/>
</dbReference>
<evidence type="ECO:0000256" key="1">
    <source>
        <dbReference type="ARBA" id="ARBA00004328"/>
    </source>
</evidence>
<dbReference type="SUPFAM" id="SSF88633">
    <property type="entry name" value="Positive stranded ssRNA viruses"/>
    <property type="match status" value="3"/>
</dbReference>
<accession>A0A8K1P8A3</accession>